<dbReference type="Proteomes" id="UP001232725">
    <property type="component" value="Unassembled WGS sequence"/>
</dbReference>
<dbReference type="PANTHER" id="PTHR43214">
    <property type="entry name" value="TWO-COMPONENT RESPONSE REGULATOR"/>
    <property type="match status" value="1"/>
</dbReference>
<evidence type="ECO:0000313" key="4">
    <source>
        <dbReference type="EMBL" id="MDP5227701.1"/>
    </source>
</evidence>
<evidence type="ECO:0000259" key="3">
    <source>
        <dbReference type="PROSITE" id="PS50110"/>
    </source>
</evidence>
<keyword evidence="2" id="KW-0597">Phosphoprotein</keyword>
<evidence type="ECO:0000313" key="5">
    <source>
        <dbReference type="Proteomes" id="UP001232725"/>
    </source>
</evidence>
<dbReference type="PROSITE" id="PS50110">
    <property type="entry name" value="RESPONSE_REGULATORY"/>
    <property type="match status" value="1"/>
</dbReference>
<feature type="modified residue" description="4-aspartylphosphate" evidence="2">
    <location>
        <position position="48"/>
    </location>
</feature>
<dbReference type="InterPro" id="IPR039420">
    <property type="entry name" value="WalR-like"/>
</dbReference>
<dbReference type="InterPro" id="IPR016032">
    <property type="entry name" value="Sig_transdc_resp-reg_C-effctor"/>
</dbReference>
<dbReference type="PANTHER" id="PTHR43214:SF44">
    <property type="entry name" value="TWO-COMPONENT RESPONSE REGULATOR"/>
    <property type="match status" value="1"/>
</dbReference>
<accession>A0ABT9IQ42</accession>
<comment type="caution">
    <text evidence="4">The sequence shown here is derived from an EMBL/GenBank/DDBJ whole genome shotgun (WGS) entry which is preliminary data.</text>
</comment>
<dbReference type="InterPro" id="IPR001789">
    <property type="entry name" value="Sig_transdc_resp-reg_receiver"/>
</dbReference>
<keyword evidence="5" id="KW-1185">Reference proteome</keyword>
<feature type="domain" description="Response regulatory" evidence="3">
    <location>
        <begin position="1"/>
        <end position="112"/>
    </location>
</feature>
<dbReference type="InterPro" id="IPR000792">
    <property type="entry name" value="Tscrpt_reg_LuxR_C"/>
</dbReference>
<dbReference type="SMART" id="SM00448">
    <property type="entry name" value="REC"/>
    <property type="match status" value="1"/>
</dbReference>
<name>A0ABT9IQ42_9MICC</name>
<dbReference type="SMART" id="SM00421">
    <property type="entry name" value="HTH_LUXR"/>
    <property type="match status" value="1"/>
</dbReference>
<evidence type="ECO:0000256" key="2">
    <source>
        <dbReference type="PROSITE-ProRule" id="PRU00169"/>
    </source>
</evidence>
<dbReference type="InterPro" id="IPR011006">
    <property type="entry name" value="CheY-like_superfamily"/>
</dbReference>
<dbReference type="Gene3D" id="3.40.50.2300">
    <property type="match status" value="1"/>
</dbReference>
<evidence type="ECO:0000256" key="1">
    <source>
        <dbReference type="ARBA" id="ARBA00023125"/>
    </source>
</evidence>
<proteinExistence type="predicted"/>
<dbReference type="CDD" id="cd06170">
    <property type="entry name" value="LuxR_C_like"/>
    <property type="match status" value="1"/>
</dbReference>
<reference evidence="4 5" key="1">
    <citation type="submission" date="2023-08" db="EMBL/GenBank/DDBJ databases">
        <title>Arthrobacter horti sp. nov., isolated from forest soil.</title>
        <authorList>
            <person name="Park M."/>
        </authorList>
    </citation>
    <scope>NUCLEOTIDE SEQUENCE [LARGE SCALE GENOMIC DNA]</scope>
    <source>
        <strain evidence="4 5">YJM1</strain>
    </source>
</reference>
<gene>
    <name evidence="4" type="ORF">Q9R02_11095</name>
</gene>
<dbReference type="SUPFAM" id="SSF46894">
    <property type="entry name" value="C-terminal effector domain of the bipartite response regulators"/>
    <property type="match status" value="1"/>
</dbReference>
<organism evidence="4 5">
    <name type="scientific">Arthrobacter horti</name>
    <dbReference type="NCBI Taxonomy" id="3068273"/>
    <lineage>
        <taxon>Bacteria</taxon>
        <taxon>Bacillati</taxon>
        <taxon>Actinomycetota</taxon>
        <taxon>Actinomycetes</taxon>
        <taxon>Micrococcales</taxon>
        <taxon>Micrococcaceae</taxon>
        <taxon>Arthrobacter</taxon>
    </lineage>
</organism>
<dbReference type="EMBL" id="JAVALS010000007">
    <property type="protein sequence ID" value="MDP5227701.1"/>
    <property type="molecule type" value="Genomic_DNA"/>
</dbReference>
<dbReference type="RefSeq" id="WP_305996756.1">
    <property type="nucleotide sequence ID" value="NZ_JAVALS010000007.1"/>
</dbReference>
<sequence length="209" mass="22677">MEDHAVLREGLAAWLNGGGHGIRVMGRYGSWDELAAHRGALADVVLLDVLLGDDVPLREKIRSVLDSGSQVVIFSSLSGGPLIREAIDAGALSFLPKTSSARDVAAAVRLAAQGRRYMTAEMEQALSAGGVRLTPREHQVISLYLVGEGQSMERTGRELRISVDSVKKHLASVRRKLGIRGSRTGKLALREMLSQEGWLPPENGFEENR</sequence>
<protein>
    <submittedName>
        <fullName evidence="4">Response regulator transcription factor</fullName>
    </submittedName>
</protein>
<dbReference type="SUPFAM" id="SSF52172">
    <property type="entry name" value="CheY-like"/>
    <property type="match status" value="1"/>
</dbReference>
<dbReference type="Pfam" id="PF00196">
    <property type="entry name" value="GerE"/>
    <property type="match status" value="1"/>
</dbReference>
<keyword evidence="1" id="KW-0238">DNA-binding</keyword>